<dbReference type="GO" id="GO:0005524">
    <property type="term" value="F:ATP binding"/>
    <property type="evidence" value="ECO:0007669"/>
    <property type="project" value="UniProtKB-KW"/>
</dbReference>
<evidence type="ECO:0000256" key="4">
    <source>
        <dbReference type="ARBA" id="ARBA00022553"/>
    </source>
</evidence>
<evidence type="ECO:0000256" key="7">
    <source>
        <dbReference type="ARBA" id="ARBA00022777"/>
    </source>
</evidence>
<feature type="transmembrane region" description="Helical" evidence="11">
    <location>
        <begin position="6"/>
        <end position="31"/>
    </location>
</feature>
<evidence type="ECO:0000256" key="3">
    <source>
        <dbReference type="ARBA" id="ARBA00012438"/>
    </source>
</evidence>
<evidence type="ECO:0000256" key="6">
    <source>
        <dbReference type="ARBA" id="ARBA00022741"/>
    </source>
</evidence>
<dbReference type="PROSITE" id="PS50109">
    <property type="entry name" value="HIS_KIN"/>
    <property type="match status" value="1"/>
</dbReference>
<dbReference type="RefSeq" id="WP_159429835.1">
    <property type="nucleotide sequence ID" value="NZ_FNGO01000008.1"/>
</dbReference>
<dbReference type="CDD" id="cd16922">
    <property type="entry name" value="HATPase_EvgS-ArcB-TorS-like"/>
    <property type="match status" value="1"/>
</dbReference>
<comment type="subcellular location">
    <subcellularLocation>
        <location evidence="2">Membrane</location>
    </subcellularLocation>
</comment>
<dbReference type="InterPro" id="IPR005467">
    <property type="entry name" value="His_kinase_dom"/>
</dbReference>
<dbReference type="CDD" id="cd00082">
    <property type="entry name" value="HisKA"/>
    <property type="match status" value="1"/>
</dbReference>
<keyword evidence="15" id="KW-1185">Reference proteome</keyword>
<dbReference type="PANTHER" id="PTHR43711:SF26">
    <property type="entry name" value="SENSOR HISTIDINE KINASE RCSC"/>
    <property type="match status" value="1"/>
</dbReference>
<dbReference type="InterPro" id="IPR036890">
    <property type="entry name" value="HATPase_C_sf"/>
</dbReference>
<evidence type="ECO:0000256" key="10">
    <source>
        <dbReference type="SAM" id="MobiDB-lite"/>
    </source>
</evidence>
<dbReference type="SUPFAM" id="SSF47384">
    <property type="entry name" value="Homodimeric domain of signal transducing histidine kinase"/>
    <property type="match status" value="1"/>
</dbReference>
<dbReference type="SUPFAM" id="SSF158472">
    <property type="entry name" value="HAMP domain-like"/>
    <property type="match status" value="1"/>
</dbReference>
<dbReference type="GO" id="GO:0000155">
    <property type="term" value="F:phosphorelay sensor kinase activity"/>
    <property type="evidence" value="ECO:0007669"/>
    <property type="project" value="InterPro"/>
</dbReference>
<keyword evidence="6" id="KW-0547">Nucleotide-binding</keyword>
<dbReference type="AlphaFoldDB" id="A0A1G9MDK3"/>
<dbReference type="InterPro" id="IPR003661">
    <property type="entry name" value="HisK_dim/P_dom"/>
</dbReference>
<keyword evidence="4" id="KW-0597">Phosphoprotein</keyword>
<dbReference type="SMART" id="SM00304">
    <property type="entry name" value="HAMP"/>
    <property type="match status" value="1"/>
</dbReference>
<name>A0A1G9MDK3_9FIRM</name>
<keyword evidence="11" id="KW-0812">Transmembrane</keyword>
<evidence type="ECO:0000256" key="11">
    <source>
        <dbReference type="SAM" id="Phobius"/>
    </source>
</evidence>
<keyword evidence="7 14" id="KW-0418">Kinase</keyword>
<dbReference type="InterPro" id="IPR004358">
    <property type="entry name" value="Sig_transdc_His_kin-like_C"/>
</dbReference>
<feature type="compositionally biased region" description="Basic and acidic residues" evidence="10">
    <location>
        <begin position="91"/>
        <end position="122"/>
    </location>
</feature>
<keyword evidence="5" id="KW-0808">Transferase</keyword>
<dbReference type="SMART" id="SM00387">
    <property type="entry name" value="HATPase_c"/>
    <property type="match status" value="1"/>
</dbReference>
<dbReference type="PANTHER" id="PTHR43711">
    <property type="entry name" value="TWO-COMPONENT HISTIDINE KINASE"/>
    <property type="match status" value="1"/>
</dbReference>
<organism evidence="14 15">
    <name type="scientific">Halarsenatibacter silvermanii</name>
    <dbReference type="NCBI Taxonomy" id="321763"/>
    <lineage>
        <taxon>Bacteria</taxon>
        <taxon>Bacillati</taxon>
        <taxon>Bacillota</taxon>
        <taxon>Clostridia</taxon>
        <taxon>Halanaerobiales</taxon>
        <taxon>Halarsenatibacteraceae</taxon>
        <taxon>Halarsenatibacter</taxon>
    </lineage>
</organism>
<evidence type="ECO:0000313" key="14">
    <source>
        <dbReference type="EMBL" id="SDL72336.1"/>
    </source>
</evidence>
<evidence type="ECO:0000256" key="8">
    <source>
        <dbReference type="ARBA" id="ARBA00022840"/>
    </source>
</evidence>
<dbReference type="SMART" id="SM00388">
    <property type="entry name" value="HisKA"/>
    <property type="match status" value="1"/>
</dbReference>
<comment type="catalytic activity">
    <reaction evidence="1">
        <text>ATP + protein L-histidine = ADP + protein N-phospho-L-histidine.</text>
        <dbReference type="EC" id="2.7.13.3"/>
    </reaction>
</comment>
<dbReference type="STRING" id="321763.SAMN04488692_10836"/>
<accession>A0A1G9MDK3</accession>
<gene>
    <name evidence="14" type="ORF">SAMN04488692_10836</name>
</gene>
<feature type="domain" description="Histidine kinase" evidence="12">
    <location>
        <begin position="259"/>
        <end position="474"/>
    </location>
</feature>
<dbReference type="Pfam" id="PF00672">
    <property type="entry name" value="HAMP"/>
    <property type="match status" value="1"/>
</dbReference>
<dbReference type="PRINTS" id="PR00344">
    <property type="entry name" value="BCTRLSENSOR"/>
</dbReference>
<sequence>MRSLKFRFFLGALAIIVLTLIGSVLVFNISLSRYFSDYQLRETARQLEDFEQHLESVYQETGDFSRVREEIRDYTAYYNLIYHPAPGPAGQDDRGGMMRDDRGPPHHEYQDHGPHHDHEDRQKRRENMMHDMPEEGFEIYVDNNYMGLITWPQHDDRSALAAEIDERTEEFVSDVYRFMIPLTAGLIIVAALLTYYLGSRLAGPLNRLVAAVSKLREENYDVEISVARTSELKALSEEINQLGNRLKYLERVRRESASDFSHELRTPVNNLLNYVTALEDGILEPDEETIAELKEETRRLVELSGRIKDLAAAEKKIHDMNMSSTNLQDMVNEIDRVFRSRAEEKGLDFKSSFSLHKEVIKTDPEALRSIIQNLLSNAIKYTDEGGEVEFLVRSIPQDELLIAVTDTGMGIDEEDQEMIFERFYRTDDSRSRDTGGSGIGLAITKELVEALNGEIDLESSEGGSTFTVKIPLQKSRQK</sequence>
<evidence type="ECO:0000256" key="9">
    <source>
        <dbReference type="ARBA" id="ARBA00023012"/>
    </source>
</evidence>
<keyword evidence="9" id="KW-0902">Two-component regulatory system</keyword>
<proteinExistence type="predicted"/>
<feature type="region of interest" description="Disordered" evidence="10">
    <location>
        <begin position="85"/>
        <end position="122"/>
    </location>
</feature>
<evidence type="ECO:0000256" key="2">
    <source>
        <dbReference type="ARBA" id="ARBA00004370"/>
    </source>
</evidence>
<dbReference type="InterPro" id="IPR050736">
    <property type="entry name" value="Sensor_HK_Regulatory"/>
</dbReference>
<dbReference type="CDD" id="cd06225">
    <property type="entry name" value="HAMP"/>
    <property type="match status" value="1"/>
</dbReference>
<protein>
    <recommendedName>
        <fullName evidence="3">histidine kinase</fullName>
        <ecNumber evidence="3">2.7.13.3</ecNumber>
    </recommendedName>
</protein>
<evidence type="ECO:0000259" key="12">
    <source>
        <dbReference type="PROSITE" id="PS50109"/>
    </source>
</evidence>
<dbReference type="Proteomes" id="UP000199476">
    <property type="component" value="Unassembled WGS sequence"/>
</dbReference>
<keyword evidence="11" id="KW-0472">Membrane</keyword>
<dbReference type="PROSITE" id="PS50885">
    <property type="entry name" value="HAMP"/>
    <property type="match status" value="1"/>
</dbReference>
<dbReference type="FunFam" id="3.30.565.10:FF:000037">
    <property type="entry name" value="Hybrid sensor histidine kinase/response regulator"/>
    <property type="match status" value="1"/>
</dbReference>
<reference evidence="14 15" key="1">
    <citation type="submission" date="2016-10" db="EMBL/GenBank/DDBJ databases">
        <authorList>
            <person name="de Groot N.N."/>
        </authorList>
    </citation>
    <scope>NUCLEOTIDE SEQUENCE [LARGE SCALE GENOMIC DNA]</scope>
    <source>
        <strain evidence="14 15">SLAS-1</strain>
    </source>
</reference>
<evidence type="ECO:0000259" key="13">
    <source>
        <dbReference type="PROSITE" id="PS50885"/>
    </source>
</evidence>
<keyword evidence="11" id="KW-1133">Transmembrane helix</keyword>
<evidence type="ECO:0000256" key="5">
    <source>
        <dbReference type="ARBA" id="ARBA00022679"/>
    </source>
</evidence>
<dbReference type="InterPro" id="IPR003660">
    <property type="entry name" value="HAMP_dom"/>
</dbReference>
<dbReference type="Pfam" id="PF02518">
    <property type="entry name" value="HATPase_c"/>
    <property type="match status" value="1"/>
</dbReference>
<evidence type="ECO:0000256" key="1">
    <source>
        <dbReference type="ARBA" id="ARBA00000085"/>
    </source>
</evidence>
<evidence type="ECO:0000313" key="15">
    <source>
        <dbReference type="Proteomes" id="UP000199476"/>
    </source>
</evidence>
<dbReference type="SUPFAM" id="SSF55874">
    <property type="entry name" value="ATPase domain of HSP90 chaperone/DNA topoisomerase II/histidine kinase"/>
    <property type="match status" value="1"/>
</dbReference>
<dbReference type="InterPro" id="IPR003594">
    <property type="entry name" value="HATPase_dom"/>
</dbReference>
<dbReference type="OrthoDB" id="9813151at2"/>
<keyword evidence="8" id="KW-0067">ATP-binding</keyword>
<dbReference type="EMBL" id="FNGO01000008">
    <property type="protein sequence ID" value="SDL72336.1"/>
    <property type="molecule type" value="Genomic_DNA"/>
</dbReference>
<dbReference type="Gene3D" id="1.10.287.130">
    <property type="match status" value="1"/>
</dbReference>
<dbReference type="EC" id="2.7.13.3" evidence="3"/>
<dbReference type="Gene3D" id="3.30.565.10">
    <property type="entry name" value="Histidine kinase-like ATPase, C-terminal domain"/>
    <property type="match status" value="1"/>
</dbReference>
<dbReference type="Pfam" id="PF00512">
    <property type="entry name" value="HisKA"/>
    <property type="match status" value="1"/>
</dbReference>
<feature type="transmembrane region" description="Helical" evidence="11">
    <location>
        <begin position="175"/>
        <end position="197"/>
    </location>
</feature>
<feature type="domain" description="HAMP" evidence="13">
    <location>
        <begin position="199"/>
        <end position="251"/>
    </location>
</feature>
<dbReference type="InterPro" id="IPR036097">
    <property type="entry name" value="HisK_dim/P_sf"/>
</dbReference>
<dbReference type="GO" id="GO:0016020">
    <property type="term" value="C:membrane"/>
    <property type="evidence" value="ECO:0007669"/>
    <property type="project" value="UniProtKB-SubCell"/>
</dbReference>